<dbReference type="AlphaFoldDB" id="F7EU40"/>
<dbReference type="InterPro" id="IPR017216">
    <property type="entry name" value="HPS3"/>
</dbReference>
<accession>F7EU40</accession>
<dbReference type="InterPro" id="IPR029437">
    <property type="entry name" value="HPS3_N"/>
</dbReference>
<evidence type="ECO:0000259" key="2">
    <source>
        <dbReference type="Pfam" id="PF14763"/>
    </source>
</evidence>
<reference evidence="3" key="2">
    <citation type="submission" date="2025-08" db="UniProtKB">
        <authorList>
            <consortium name="Ensembl"/>
        </authorList>
    </citation>
    <scope>IDENTIFICATION</scope>
    <source>
        <strain evidence="3">Glennie</strain>
    </source>
</reference>
<keyword evidence="4" id="KW-1185">Reference proteome</keyword>
<reference evidence="3 4" key="1">
    <citation type="journal article" date="2008" name="Nature">
        <title>Genome analysis of the platypus reveals unique signatures of evolution.</title>
        <authorList>
            <person name="Warren W.C."/>
            <person name="Hillier L.W."/>
            <person name="Marshall Graves J.A."/>
            <person name="Birney E."/>
            <person name="Ponting C.P."/>
            <person name="Grutzner F."/>
            <person name="Belov K."/>
            <person name="Miller W."/>
            <person name="Clarke L."/>
            <person name="Chinwalla A.T."/>
            <person name="Yang S.P."/>
            <person name="Heger A."/>
            <person name="Locke D.P."/>
            <person name="Miethke P."/>
            <person name="Waters P.D."/>
            <person name="Veyrunes F."/>
            <person name="Fulton L."/>
            <person name="Fulton B."/>
            <person name="Graves T."/>
            <person name="Wallis J."/>
            <person name="Puente X.S."/>
            <person name="Lopez-Otin C."/>
            <person name="Ordonez G.R."/>
            <person name="Eichler E.E."/>
            <person name="Chen L."/>
            <person name="Cheng Z."/>
            <person name="Deakin J.E."/>
            <person name="Alsop A."/>
            <person name="Thompson K."/>
            <person name="Kirby P."/>
            <person name="Papenfuss A.T."/>
            <person name="Wakefield M.J."/>
            <person name="Olender T."/>
            <person name="Lancet D."/>
            <person name="Huttley G.A."/>
            <person name="Smit A.F."/>
            <person name="Pask A."/>
            <person name="Temple-Smith P."/>
            <person name="Batzer M.A."/>
            <person name="Walker J.A."/>
            <person name="Konkel M.K."/>
            <person name="Harris R.S."/>
            <person name="Whittington C.M."/>
            <person name="Wong E.S."/>
            <person name="Gemmell N.J."/>
            <person name="Buschiazzo E."/>
            <person name="Vargas Jentzsch I.M."/>
            <person name="Merkel A."/>
            <person name="Schmitz J."/>
            <person name="Zemann A."/>
            <person name="Churakov G."/>
            <person name="Kriegs J.O."/>
            <person name="Brosius J."/>
            <person name="Murchison E.P."/>
            <person name="Sachidanandam R."/>
            <person name="Smith C."/>
            <person name="Hannon G.J."/>
            <person name="Tsend-Ayush E."/>
            <person name="McMillan D."/>
            <person name="Attenborough R."/>
            <person name="Rens W."/>
            <person name="Ferguson-Smith M."/>
            <person name="Lefevre C.M."/>
            <person name="Sharp J.A."/>
            <person name="Nicholas K.R."/>
            <person name="Ray D.A."/>
            <person name="Kube M."/>
            <person name="Reinhardt R."/>
            <person name="Pringle T.H."/>
            <person name="Taylor J."/>
            <person name="Jones R.C."/>
            <person name="Nixon B."/>
            <person name="Dacheux J.L."/>
            <person name="Niwa H."/>
            <person name="Sekita Y."/>
            <person name="Huang X."/>
            <person name="Stark A."/>
            <person name="Kheradpour P."/>
            <person name="Kellis M."/>
            <person name="Flicek P."/>
            <person name="Chen Y."/>
            <person name="Webber C."/>
            <person name="Hardison R."/>
            <person name="Nelson J."/>
            <person name="Hallsworth-Pepin K."/>
            <person name="Delehaunty K."/>
            <person name="Markovic C."/>
            <person name="Minx P."/>
            <person name="Feng Y."/>
            <person name="Kremitzki C."/>
            <person name="Mitreva M."/>
            <person name="Glasscock J."/>
            <person name="Wylie T."/>
            <person name="Wohldmann P."/>
            <person name="Thiru P."/>
            <person name="Nhan M.N."/>
            <person name="Pohl C.S."/>
            <person name="Smith S.M."/>
            <person name="Hou S."/>
            <person name="Nefedov M."/>
            <person name="de Jong P.J."/>
            <person name="Renfree M.B."/>
            <person name="Mardis E.R."/>
            <person name="Wilson R.K."/>
        </authorList>
    </citation>
    <scope>NUCLEOTIDE SEQUENCE [LARGE SCALE GENOMIC DNA]</scope>
    <source>
        <strain evidence="3 4">Glennie</strain>
    </source>
</reference>
<evidence type="ECO:0000313" key="4">
    <source>
        <dbReference type="Proteomes" id="UP000002279"/>
    </source>
</evidence>
<dbReference type="STRING" id="9258.ENSOANP00000026320"/>
<dbReference type="Pfam" id="PF14761">
    <property type="entry name" value="HPS3_N"/>
    <property type="match status" value="1"/>
</dbReference>
<dbReference type="PANTHER" id="PTHR28633:SF1">
    <property type="entry name" value="BLOC-2 COMPLEX MEMBER HPS3"/>
    <property type="match status" value="1"/>
</dbReference>
<dbReference type="Bgee" id="ENSOANG00000000609">
    <property type="expression patterns" value="Expressed in fibroblast and 8 other cell types or tissues"/>
</dbReference>
<feature type="domain" description="BLOC-2 complex member HPS3 C-terminal" evidence="2">
    <location>
        <begin position="508"/>
        <end position="874"/>
    </location>
</feature>
<dbReference type="eggNOG" id="ENOG502QRQB">
    <property type="taxonomic scope" value="Eukaryota"/>
</dbReference>
<dbReference type="Proteomes" id="UP000002279">
    <property type="component" value="Chromosome 1"/>
</dbReference>
<dbReference type="GeneTree" id="ENSGT00390000015458"/>
<dbReference type="Pfam" id="PF14763">
    <property type="entry name" value="HPS3_C"/>
    <property type="match status" value="1"/>
</dbReference>
<dbReference type="Ensembl" id="ENSOANT00000030122.3">
    <property type="protein sequence ID" value="ENSOANP00000026320.3"/>
    <property type="gene ID" value="ENSOANG00000000609.4"/>
</dbReference>
<protein>
    <submittedName>
        <fullName evidence="3">HPS3 biosis of lysosomal organelles complex 2 subunit 1</fullName>
    </submittedName>
</protein>
<dbReference type="InterPro" id="IPR029438">
    <property type="entry name" value="HPS3_C"/>
</dbReference>
<sequence>MVRLYNLHPFGSQQVVPCRQEPERVCCGGRDALFVAAGCRVEAFAVGGPDQARGQCRPRAAFLTIGHVLRLRYSQPGDYLVTLEEKHQTTFLRAYVNWRCKPAENSRVCIRMMGHATDVSYAETFKDQMSIIEMPLSEPPLCLSCCPLSGDLLVGCRNKLILFGLKFRAINEEFSVLDFELSLIVHVNGILPMEISFCSNYVALMADLEVLILKLEPSQEDGEKAHPDLPKMSNVDKWTEDGLRSEASTTLTSQLESEDFVICHTPTELFGEKVKQSGISIKLESTGLTGENIKDYHIQYLLYRRFSPDLSSYTFTPEETKLHSLQLLPIYQSGPSAPDDKTPPQEKELLSIFCFFSMPHVGYLYAVTETVELISDYHYPEKSKQAVLTPQFLHVITSNNLQCFTVRCSAAAARKADPYVDTTLKACPPVSLDVCVLRMQLFIGLKAISHFKNHVILLTKADSEDITERRKSSKGLLSRKTDGVKTGAPPDTEAGWNLYIVDTISTIQLYREMVDYSQTYKTGTTQSCIHLLSEAHLLLRAALMDPDLTDSGEREKLLEAFRDSCGHLGDCYSRLDSMHSHLALPYYKMSGLTMAEVLDRIDSTAEDGSQKYEKGFIFYINHSLFEDLDEELSEEKAAKVIKILSVAEPKQLPHAICSPCLKNLDPVIATKALRKLGSSGPSAVLVTLTTASLALKMGNHDMFTSEMNRHPEMKLVYGFILEPRLLVQQRKGQLVPTEFAVHLKENRPGLLVASLVGLQENDKIGVEEAEPLIKALCEHDQDGVPQLLIDFWEAHLIACSQDVVLQELFFKLTSQYIWRLTRRQAPDTKPLKTSEDLINSCSHFGLIYPWVTCLTSTDPSPDKSYSEDLSRLQVYYLRLLFVPSLLYPRLIHSHGMTSDSTACSFTGGVGVMVMMVGEVGFGVFFNVCQLLDCSMAQWQEPRLGNQRSWVLIPVLPLDCCVTLGKSLNFSVPQLPHL</sequence>
<dbReference type="HOGENOM" id="CLU_805483_0_0_1"/>
<feature type="domain" description="BLOC-2 complex member HPS3 N-terminal" evidence="1">
    <location>
        <begin position="3"/>
        <end position="486"/>
    </location>
</feature>
<reference evidence="3" key="3">
    <citation type="submission" date="2025-09" db="UniProtKB">
        <authorList>
            <consortium name="Ensembl"/>
        </authorList>
    </citation>
    <scope>IDENTIFICATION</scope>
    <source>
        <strain evidence="3">Glennie</strain>
    </source>
</reference>
<name>F7EU40_ORNAN</name>
<evidence type="ECO:0000259" key="1">
    <source>
        <dbReference type="Pfam" id="PF14761"/>
    </source>
</evidence>
<organism evidence="3 4">
    <name type="scientific">Ornithorhynchus anatinus</name>
    <name type="common">Duckbill platypus</name>
    <dbReference type="NCBI Taxonomy" id="9258"/>
    <lineage>
        <taxon>Eukaryota</taxon>
        <taxon>Metazoa</taxon>
        <taxon>Chordata</taxon>
        <taxon>Craniata</taxon>
        <taxon>Vertebrata</taxon>
        <taxon>Euteleostomi</taxon>
        <taxon>Mammalia</taxon>
        <taxon>Monotremata</taxon>
        <taxon>Ornithorhynchidae</taxon>
        <taxon>Ornithorhynchus</taxon>
    </lineage>
</organism>
<gene>
    <name evidence="3" type="primary">HPS3</name>
</gene>
<proteinExistence type="predicted"/>
<evidence type="ECO:0000313" key="3">
    <source>
        <dbReference type="Ensembl" id="ENSOANP00000026320.3"/>
    </source>
</evidence>
<dbReference type="PANTHER" id="PTHR28633">
    <property type="entry name" value="HERMANSKY-PUDLAK SYNDROME 3 PROTEIN"/>
    <property type="match status" value="1"/>
</dbReference>